<keyword evidence="4" id="KW-0808">Transferase</keyword>
<dbReference type="Gene3D" id="2.60.40.10">
    <property type="entry name" value="Immunoglobulins"/>
    <property type="match status" value="1"/>
</dbReference>
<dbReference type="Proteomes" id="UP000662314">
    <property type="component" value="Unassembled WGS sequence"/>
</dbReference>
<dbReference type="GO" id="GO:0005978">
    <property type="term" value="P:glycogen biosynthetic process"/>
    <property type="evidence" value="ECO:0007669"/>
    <property type="project" value="InterPro"/>
</dbReference>
<dbReference type="InterPro" id="IPR013780">
    <property type="entry name" value="Glyco_hydro_b"/>
</dbReference>
<evidence type="ECO:0000313" key="8">
    <source>
        <dbReference type="Proteomes" id="UP000662314"/>
    </source>
</evidence>
<dbReference type="CDD" id="cd11325">
    <property type="entry name" value="AmyAc_GTHase"/>
    <property type="match status" value="1"/>
</dbReference>
<evidence type="ECO:0000256" key="3">
    <source>
        <dbReference type="ARBA" id="ARBA00012541"/>
    </source>
</evidence>
<dbReference type="SUPFAM" id="SSF51011">
    <property type="entry name" value="Glycosyl hydrolase domain"/>
    <property type="match status" value="1"/>
</dbReference>
<gene>
    <name evidence="7" type="ORF">I8752_04880</name>
</gene>
<dbReference type="SUPFAM" id="SSF51445">
    <property type="entry name" value="(Trans)glycosidases"/>
    <property type="match status" value="1"/>
</dbReference>
<feature type="active site" description="Proton donor" evidence="5">
    <location>
        <position position="550"/>
    </location>
</feature>
<dbReference type="RefSeq" id="WP_214431205.1">
    <property type="nucleotide sequence ID" value="NZ_CAWPUQ010000024.1"/>
</dbReference>
<dbReference type="SUPFAM" id="SSF81296">
    <property type="entry name" value="E set domains"/>
    <property type="match status" value="1"/>
</dbReference>
<dbReference type="Gene3D" id="2.60.40.1180">
    <property type="entry name" value="Golgi alpha-mannosidase II"/>
    <property type="match status" value="1"/>
</dbReference>
<protein>
    <recommendedName>
        <fullName evidence="3">1,4-alpha-glucan branching enzyme</fullName>
        <ecNumber evidence="3">2.4.1.18</ecNumber>
    </recommendedName>
</protein>
<feature type="domain" description="Glycosyl hydrolase family 13 catalytic" evidence="6">
    <location>
        <begin position="323"/>
        <end position="733"/>
    </location>
</feature>
<dbReference type="Pfam" id="PF02806">
    <property type="entry name" value="Alpha-amylase_C"/>
    <property type="match status" value="1"/>
</dbReference>
<comment type="similarity">
    <text evidence="2">Belongs to the glycosyl hydrolase 13 family. GlgB subfamily.</text>
</comment>
<evidence type="ECO:0000259" key="6">
    <source>
        <dbReference type="SMART" id="SM00642"/>
    </source>
</evidence>
<dbReference type="InterPro" id="IPR006048">
    <property type="entry name" value="A-amylase/branching_C"/>
</dbReference>
<accession>A0A8J7LFV9</accession>
<dbReference type="AlphaFoldDB" id="A0A8J7LFV9"/>
<sequence>MAQITVQFTYFTGIKRAIFHNLHLIGSWDENGRYSQQWRSHQMQQIIAEDGCPGFQTTVELDDFQLGWLFHWGVMLDSPAGNKLWGIPTEISDRSNCDRYRSFTLQSPDNGQSQQQRYYLVHSRRLGAQPYYLPSESQPALRFAVWSPNARNVEVVFGNSSSGYIADDVFRDDPEFGMNPHLGPFPMLRTEEGIWQTDVTISPELADLSHFDHVPYMFRITNEGGRVVYRTDLYSRCQIGKGNTNPDGKPFSSRYQDKYARPFSGKYQDLDGTKSCSVVVNPETVTKHFQEPVWPEQEFIPEQEFWSDEFSLERPIPQRVEDLVIYELHVGSLGYGRNRPGNFEDAIALLPYLVDLGINAVELLPMAEFRDKVNWGYETSHYFALEYSAGGRDQLKHFIRECHRHGIAVILDVVYNHFNPDGERAEWAYDSDIPEHNIYYWYEGNSGDYFYPDGRHFPEGGYLDNWSTGYAPRFHEEMVRKMFVSSAVTLMEEFHVDGFRVDQTTSMHSYNQLHADGRPISNANIFGAKFLREWTRTIKQIRPNALLIAEDHSDWDKVTESPDVGGLGFDAAWYANFYHHLIGDARQGTEYAKLIPTAGYGTNEPLAMDKFAGALGWSGHKKVVYHESHDEAGNSYFKEGNHRIESRRTIVAAANAAPLIGDTRRYAEARCRFAFGMSILSAGTPMFLMGEEIGAQKPYRFSDFMDNREDLLSDRQTHGQRLFQFYQDLIQMRRNHSGLRSHLIDILSVHNANRVIAFRRWDINEEFLVVASLNNQSFSFGYTINNSRIEDGQWREIFNSDASLYGGNSVGNFGFDIFAANGYINPIVPANGFVVFQRQST</sequence>
<organism evidence="7 8">
    <name type="scientific">Dendronalium phyllosphericum CENA369</name>
    <dbReference type="NCBI Taxonomy" id="1725256"/>
    <lineage>
        <taxon>Bacteria</taxon>
        <taxon>Bacillati</taxon>
        <taxon>Cyanobacteriota</taxon>
        <taxon>Cyanophyceae</taxon>
        <taxon>Nostocales</taxon>
        <taxon>Nostocaceae</taxon>
        <taxon>Dendronalium</taxon>
        <taxon>Dendronalium phyllosphericum</taxon>
    </lineage>
</organism>
<evidence type="ECO:0000256" key="1">
    <source>
        <dbReference type="ARBA" id="ARBA00000826"/>
    </source>
</evidence>
<reference evidence="7 8" key="1">
    <citation type="journal article" date="2021" name="Int. J. Syst. Evol. Microbiol.">
        <title>Amazonocrinis nigriterrae gen. nov., sp. nov., Atlanticothrix silvestris gen. nov., sp. nov. and Dendronalium phyllosphericum gen. nov., sp. nov., nostocacean cyanobacteria from Brazilian environments.</title>
        <authorList>
            <person name="Alvarenga D.O."/>
            <person name="Andreote A.P.D."/>
            <person name="Branco L.H.Z."/>
            <person name="Delbaje E."/>
            <person name="Cruz R.B."/>
            <person name="Varani A.M."/>
            <person name="Fiore M.F."/>
        </authorList>
    </citation>
    <scope>NUCLEOTIDE SEQUENCE [LARGE SCALE GENOMIC DNA]</scope>
    <source>
        <strain evidence="7 8">CENA369</strain>
    </source>
</reference>
<dbReference type="EMBL" id="JAECZA010000012">
    <property type="protein sequence ID" value="MBH8572379.1"/>
    <property type="molecule type" value="Genomic_DNA"/>
</dbReference>
<comment type="catalytic activity">
    <reaction evidence="1">
        <text>Transfers a segment of a (1-&gt;4)-alpha-D-glucan chain to a primary hydroxy group in a similar glucan chain.</text>
        <dbReference type="EC" id="2.4.1.18"/>
    </reaction>
</comment>
<dbReference type="PIRSF" id="PIRSF000463">
    <property type="entry name" value="GlgB"/>
    <property type="match status" value="1"/>
</dbReference>
<dbReference type="GO" id="GO:0043169">
    <property type="term" value="F:cation binding"/>
    <property type="evidence" value="ECO:0007669"/>
    <property type="project" value="InterPro"/>
</dbReference>
<dbReference type="InterPro" id="IPR037439">
    <property type="entry name" value="Branching_enzy"/>
</dbReference>
<name>A0A8J7LFV9_9NOST</name>
<evidence type="ECO:0000256" key="4">
    <source>
        <dbReference type="ARBA" id="ARBA00022679"/>
    </source>
</evidence>
<dbReference type="InterPro" id="IPR006047">
    <property type="entry name" value="GH13_cat_dom"/>
</dbReference>
<comment type="caution">
    <text evidence="7">The sequence shown here is derived from an EMBL/GenBank/DDBJ whole genome shotgun (WGS) entry which is preliminary data.</text>
</comment>
<dbReference type="InterPro" id="IPR013783">
    <property type="entry name" value="Ig-like_fold"/>
</dbReference>
<feature type="active site" description="Nucleophile" evidence="5">
    <location>
        <position position="502"/>
    </location>
</feature>
<dbReference type="SMART" id="SM00642">
    <property type="entry name" value="Aamy"/>
    <property type="match status" value="1"/>
</dbReference>
<evidence type="ECO:0000313" key="7">
    <source>
        <dbReference type="EMBL" id="MBH8572379.1"/>
    </source>
</evidence>
<dbReference type="InterPro" id="IPR014756">
    <property type="entry name" value="Ig_E-set"/>
</dbReference>
<evidence type="ECO:0000256" key="2">
    <source>
        <dbReference type="ARBA" id="ARBA00009000"/>
    </source>
</evidence>
<keyword evidence="8" id="KW-1185">Reference proteome</keyword>
<dbReference type="EC" id="2.4.1.18" evidence="3"/>
<dbReference type="Gene3D" id="3.20.20.80">
    <property type="entry name" value="Glycosidases"/>
    <property type="match status" value="1"/>
</dbReference>
<dbReference type="PANTHER" id="PTHR43651">
    <property type="entry name" value="1,4-ALPHA-GLUCAN-BRANCHING ENZYME"/>
    <property type="match status" value="1"/>
</dbReference>
<dbReference type="InterPro" id="IPR017853">
    <property type="entry name" value="GH"/>
</dbReference>
<dbReference type="Pfam" id="PF00128">
    <property type="entry name" value="Alpha-amylase"/>
    <property type="match status" value="1"/>
</dbReference>
<evidence type="ECO:0000256" key="5">
    <source>
        <dbReference type="PIRSR" id="PIRSR000463-1"/>
    </source>
</evidence>
<proteinExistence type="inferred from homology"/>
<dbReference type="GO" id="GO:0003844">
    <property type="term" value="F:1,4-alpha-glucan branching enzyme activity"/>
    <property type="evidence" value="ECO:0007669"/>
    <property type="project" value="UniProtKB-EC"/>
</dbReference>